<comment type="caution">
    <text evidence="1">The sequence shown here is derived from an EMBL/GenBank/DDBJ whole genome shotgun (WGS) entry which is preliminary data.</text>
</comment>
<dbReference type="AlphaFoldDB" id="A0A5C4LZZ4"/>
<protein>
    <submittedName>
        <fullName evidence="1">Uncharacterized protein</fullName>
    </submittedName>
</protein>
<reference evidence="1 2" key="1">
    <citation type="submission" date="2019-06" db="EMBL/GenBank/DDBJ databases">
        <title>Amycolatopsis alkalitolerans sp. nov., isolated from Gastrodia elata Blume.</title>
        <authorList>
            <person name="Narsing Rao M.P."/>
            <person name="Li W.J."/>
        </authorList>
    </citation>
    <scope>NUCLEOTIDE SEQUENCE [LARGE SCALE GENOMIC DNA]</scope>
    <source>
        <strain evidence="1 2">SYSUP0005</strain>
    </source>
</reference>
<dbReference type="Proteomes" id="UP000305546">
    <property type="component" value="Unassembled WGS sequence"/>
</dbReference>
<gene>
    <name evidence="1" type="ORF">FG385_19740</name>
</gene>
<accession>A0A5C4LZZ4</accession>
<sequence length="99" mass="10931">MSDTRLYYEQLRGRARQLVNRIDDAMDGLLSVDGAIDEVMRADMDNPGEMSTTDAEDIRRMLDTARFSLRAAERIAVTHAGDVDGAMRRGGLVVEKTAG</sequence>
<dbReference type="RefSeq" id="WP_139098244.1">
    <property type="nucleotide sequence ID" value="NZ_VDFW01000017.1"/>
</dbReference>
<name>A0A5C4LZZ4_9PSEU</name>
<organism evidence="1 2">
    <name type="scientific">Amycolatopsis alkalitolerans</name>
    <dbReference type="NCBI Taxonomy" id="2547244"/>
    <lineage>
        <taxon>Bacteria</taxon>
        <taxon>Bacillati</taxon>
        <taxon>Actinomycetota</taxon>
        <taxon>Actinomycetes</taxon>
        <taxon>Pseudonocardiales</taxon>
        <taxon>Pseudonocardiaceae</taxon>
        <taxon>Amycolatopsis</taxon>
    </lineage>
</organism>
<evidence type="ECO:0000313" key="1">
    <source>
        <dbReference type="EMBL" id="TNC23931.1"/>
    </source>
</evidence>
<proteinExistence type="predicted"/>
<dbReference type="OrthoDB" id="3628740at2"/>
<evidence type="ECO:0000313" key="2">
    <source>
        <dbReference type="Proteomes" id="UP000305546"/>
    </source>
</evidence>
<dbReference type="EMBL" id="VDFW01000017">
    <property type="protein sequence ID" value="TNC23931.1"/>
    <property type="molecule type" value="Genomic_DNA"/>
</dbReference>
<keyword evidence="2" id="KW-1185">Reference proteome</keyword>